<keyword evidence="1" id="KW-0472">Membrane</keyword>
<evidence type="ECO:0000313" key="3">
    <source>
        <dbReference type="Proteomes" id="UP001228636"/>
    </source>
</evidence>
<dbReference type="Proteomes" id="UP001228636">
    <property type="component" value="Unassembled WGS sequence"/>
</dbReference>
<feature type="transmembrane region" description="Helical" evidence="1">
    <location>
        <begin position="20"/>
        <end position="40"/>
    </location>
</feature>
<proteinExistence type="predicted"/>
<comment type="caution">
    <text evidence="2">The sequence shown here is derived from an EMBL/GenBank/DDBJ whole genome shotgun (WGS) entry which is preliminary data.</text>
</comment>
<organism evidence="2 3">
    <name type="scientific">Polaribacter sejongensis</name>
    <dbReference type="NCBI Taxonomy" id="985043"/>
    <lineage>
        <taxon>Bacteria</taxon>
        <taxon>Pseudomonadati</taxon>
        <taxon>Bacteroidota</taxon>
        <taxon>Flavobacteriia</taxon>
        <taxon>Flavobacteriales</taxon>
        <taxon>Flavobacteriaceae</taxon>
    </lineage>
</organism>
<dbReference type="AlphaFoldDB" id="A0AAJ1VHX0"/>
<evidence type="ECO:0000313" key="2">
    <source>
        <dbReference type="EMBL" id="MDN3620829.1"/>
    </source>
</evidence>
<keyword evidence="1" id="KW-1133">Transmembrane helix</keyword>
<dbReference type="EMBL" id="JAUFQH010000016">
    <property type="protein sequence ID" value="MDN3620829.1"/>
    <property type="molecule type" value="Genomic_DNA"/>
</dbReference>
<gene>
    <name evidence="2" type="ORF">QWY81_15295</name>
</gene>
<accession>A0AAJ1VHX0</accession>
<keyword evidence="1" id="KW-0812">Transmembrane</keyword>
<name>A0AAJ1VHX0_9FLAO</name>
<protein>
    <submittedName>
        <fullName evidence="2">Uncharacterized protein</fullName>
    </submittedName>
</protein>
<dbReference type="RefSeq" id="WP_261972219.1">
    <property type="nucleotide sequence ID" value="NZ_CP103460.1"/>
</dbReference>
<evidence type="ECO:0000256" key="1">
    <source>
        <dbReference type="SAM" id="Phobius"/>
    </source>
</evidence>
<reference evidence="2 3" key="1">
    <citation type="journal article" date="2014" name="Int. J. Syst. Evol. Microbiol.">
        <title>Complete genome sequence of Corynebacterium casei LMG S-19264T (=DSM 44701T), isolated from a smear-ripened cheese.</title>
        <authorList>
            <consortium name="US DOE Joint Genome Institute (JGI-PGF)"/>
            <person name="Walter F."/>
            <person name="Albersmeier A."/>
            <person name="Kalinowski J."/>
            <person name="Ruckert C."/>
        </authorList>
    </citation>
    <scope>NUCLEOTIDE SEQUENCE [LARGE SCALE GENOMIC DNA]</scope>
    <source>
        <strain evidence="2 3">CECT 8670</strain>
    </source>
</reference>
<sequence>MMLQISTPINDETPSSFLDNQLLFVILGLIALVFVIIRVAKFLSEMDSSSASK</sequence>